<dbReference type="EC" id="6.6.1.2" evidence="2"/>
<dbReference type="OrthoDB" id="192131at2157"/>
<proteinExistence type="predicted"/>
<dbReference type="Proteomes" id="UP000001106">
    <property type="component" value="Chromosome"/>
</dbReference>
<dbReference type="PANTHER" id="PTHR44119:SF7">
    <property type="entry name" value="MAGNESIUM CHELATASE SUBUNIT"/>
    <property type="match status" value="1"/>
</dbReference>
<feature type="domain" description="CobN/magnesium chelatase" evidence="1">
    <location>
        <begin position="119"/>
        <end position="752"/>
    </location>
</feature>
<gene>
    <name evidence="2" type="ordered locus">Maeo_0109</name>
</gene>
<evidence type="ECO:0000313" key="2">
    <source>
        <dbReference type="EMBL" id="ABR55701.1"/>
    </source>
</evidence>
<sequence>MKNNKKSIIKYKKQDINITIIMWASYCSIINNSYNLLKKELKDKYGININLNLYSTRDISDRFDDFSNDAKNSDIVFMYRTSADDFYDDNIEFNFKNLIITGQDPSYWNSKLSSNAYIYTTYGGIENFKNLILYLISNSNLGVDIEYNEPNKLPFQGIYYKEKIYEDLNDYLKNNKNIVSNKNTVGILFSRHYLVNEDLEVIDELINRLNKYFNIIPVFTYGAKDEYIGALGSGQCILNYFFKEDKPIIDAMVNLLSFPLGTVKNKSTLKKITGVNILKKLNIPVFHPIMSYYKSYDEWKENIQGLSSEIGWNVALPEFEGVIEPIIIGTTEKNGSLEKKKPIEDRIDKVVNRIKKWIDLKNVQNKDKKVIFVLHNAACASVEATVGSAAHLDTFQSMINIMNKMKEEGYCIENIPKDGDELVKMILDKKAISEFRWTTVNEIISKGGALHLMDEMEYMDYFNTLPKKVKNKILDTWGDLNGKDIPASMVYKDENNKNKIVITGLKFGNIYLCVQPKRGCAGARCDGNVCKILHDPECPPTHQYMATYKYFNEIGDVIVHVGTHGSLEFLPGKNIALSNECYPDICINDTPHLYIYNSDNPPEGTIAKRRSSATLISHMQTVMIDAFYSELETLDNYVNEYLKEMDISKRHQLEHLIIEEVKKTNLLKIKEIIESIENDANKSLHNNFNEIYSDLRNTLEMIKTSKCNDGMHIFGELPQDDKRIEFINSILEFDHRNNKNLKENIGKILNNEDIEDKYIEDKELKDRIIDLNKRIEDSKEIESLLNGFDAKYIEPGPSGLITRGRDDILPTGRNFYSLDPYKVPTKSAYRIGVLLAEHIIDKYLTENNSYPENVAIYWMCSDIMWADGEGMAQILHLMGTKPKWKHGKVVGVEIIPLEELNRPRIDITMRVSGILRDNFPNCMDIVDEAISKVAKLDEPSEMNFVKKHVMEGLDNGLSFREATYRIFSSKPGTYGNGVKYAIYSSAWENEEDLKDAFMMWNSYAYGKGIFGDNAKKSFENILKSVDLTFNKTVSDEYDLFGCCGYFGTHGGLTNAAKVISKKEVKSYYGDTRNPDKVGIRTLNEEIERVSLTKLLNPNWIEGMKKHGYKGAGDISKRVGRVFGWSATTKEVDNWIFEEIYNTFVKNEENKEFFRENNPYAMEEIGRRLLEAYQRGLWKTDENNIDDLKMIYMEIEGDIEDTYGDIDIGEFQGGSIDIDMSWKKKLKEKY</sequence>
<organism evidence="2 3">
    <name type="scientific">Methanococcus aeolicus (strain ATCC BAA-1280 / DSM 17508 / OCM 812 / Nankai-3)</name>
    <dbReference type="NCBI Taxonomy" id="419665"/>
    <lineage>
        <taxon>Archaea</taxon>
        <taxon>Methanobacteriati</taxon>
        <taxon>Methanobacteriota</taxon>
        <taxon>Methanomada group</taxon>
        <taxon>Methanococci</taxon>
        <taxon>Methanococcales</taxon>
        <taxon>Methanococcaceae</taxon>
        <taxon>Methanococcus</taxon>
    </lineage>
</organism>
<name>A6UT79_META3</name>
<accession>A6UT79</accession>
<feature type="domain" description="CobN/magnesium chelatase" evidence="1">
    <location>
        <begin position="760"/>
        <end position="1183"/>
    </location>
</feature>
<dbReference type="eggNOG" id="arCOG03022">
    <property type="taxonomic scope" value="Archaea"/>
</dbReference>
<dbReference type="RefSeq" id="WP_011972833.1">
    <property type="nucleotide sequence ID" value="NC_009635.1"/>
</dbReference>
<dbReference type="AlphaFoldDB" id="A6UT79"/>
<keyword evidence="2" id="KW-0436">Ligase</keyword>
<protein>
    <submittedName>
        <fullName evidence="2">Cobaltochelatase</fullName>
        <ecNumber evidence="2">6.6.1.2</ecNumber>
    </submittedName>
</protein>
<keyword evidence="3" id="KW-1185">Reference proteome</keyword>
<evidence type="ECO:0000313" key="3">
    <source>
        <dbReference type="Proteomes" id="UP000001106"/>
    </source>
</evidence>
<dbReference type="CDD" id="cd10150">
    <property type="entry name" value="CobN_like"/>
    <property type="match status" value="1"/>
</dbReference>
<dbReference type="GO" id="GO:0051116">
    <property type="term" value="F:cobaltochelatase activity"/>
    <property type="evidence" value="ECO:0007669"/>
    <property type="project" value="UniProtKB-EC"/>
</dbReference>
<dbReference type="NCBIfam" id="NF004643">
    <property type="entry name" value="PRK05989.2-1"/>
    <property type="match status" value="1"/>
</dbReference>
<dbReference type="GeneID" id="5326288"/>
<dbReference type="HOGENOM" id="CLU_002017_1_0_2"/>
<dbReference type="PANTHER" id="PTHR44119">
    <property type="entry name" value="MAGNESIUM-CHELATASE SUBUNIT CHLH, CHLOROPLASTIC"/>
    <property type="match status" value="1"/>
</dbReference>
<dbReference type="EMBL" id="CP000743">
    <property type="protein sequence ID" value="ABR55701.1"/>
    <property type="molecule type" value="Genomic_DNA"/>
</dbReference>
<dbReference type="Pfam" id="PF02514">
    <property type="entry name" value="CobN-Mg_chel"/>
    <property type="match status" value="2"/>
</dbReference>
<dbReference type="InterPro" id="IPR003672">
    <property type="entry name" value="CobN/Mg_chltase"/>
</dbReference>
<dbReference type="KEGG" id="mae:Maeo_0109"/>
<dbReference type="STRING" id="419665.Maeo_0109"/>
<evidence type="ECO:0000259" key="1">
    <source>
        <dbReference type="Pfam" id="PF02514"/>
    </source>
</evidence>
<reference evidence="2" key="1">
    <citation type="submission" date="2007-06" db="EMBL/GenBank/DDBJ databases">
        <title>Complete sequence of Methanococcus aeolicus Nankai-3.</title>
        <authorList>
            <consortium name="US DOE Joint Genome Institute"/>
            <person name="Copeland A."/>
            <person name="Lucas S."/>
            <person name="Lapidus A."/>
            <person name="Barry K."/>
            <person name="Glavina del Rio T."/>
            <person name="Dalin E."/>
            <person name="Tice H."/>
            <person name="Pitluck S."/>
            <person name="Chain P."/>
            <person name="Malfatti S."/>
            <person name="Shin M."/>
            <person name="Vergez L."/>
            <person name="Schmutz J."/>
            <person name="Larimer F."/>
            <person name="Land M."/>
            <person name="Hauser L."/>
            <person name="Kyrpides N."/>
            <person name="Lykidis A."/>
            <person name="Sieprawska-Lupa M."/>
            <person name="Whitman W.B."/>
            <person name="Richardson P."/>
        </authorList>
    </citation>
    <scope>NUCLEOTIDE SEQUENCE [LARGE SCALE GENOMIC DNA]</scope>
    <source>
        <strain evidence="2">Nankai-3</strain>
    </source>
</reference>